<sequence length="275" mass="30831">MHKFDYGKPIPRKWRVKGADSHLYRIGVDPGRKGQTCPFCDGIGMETIHDQVVPIRTTCRVCKGSGVYIYYKCTNCAGIGQVLGRRRLLVPVPPAVQDMQTMRVDVEGQELFITFHVQSSAYFRRQGWDVHTDATISLSQAVLGGTAKVEGLYSDEHLVLKPGTDSHTVLKRDGKGLKRVDGYGYGDHYIHIKIEIPKKLSAKQRAIMHSYAELEDNTRGGTVDGVRRRPKNIMEDDPEGDYSAKDPETPGVVSTFPPLRLARNALKRLFSFRNS</sequence>
<keyword evidence="2" id="KW-0677">Repeat</keyword>
<feature type="region of interest" description="Disordered" evidence="6">
    <location>
        <begin position="219"/>
        <end position="256"/>
    </location>
</feature>
<dbReference type="CDD" id="cd10747">
    <property type="entry name" value="DnaJ_C"/>
    <property type="match status" value="1"/>
</dbReference>
<dbReference type="EMBL" id="OC861510">
    <property type="protein sequence ID" value="CAD7629507.1"/>
    <property type="molecule type" value="Genomic_DNA"/>
</dbReference>
<dbReference type="GO" id="GO:0008270">
    <property type="term" value="F:zinc ion binding"/>
    <property type="evidence" value="ECO:0007669"/>
    <property type="project" value="UniProtKB-KW"/>
</dbReference>
<dbReference type="SUPFAM" id="SSF49493">
    <property type="entry name" value="HSP40/DnaJ peptide-binding domain"/>
    <property type="match status" value="1"/>
</dbReference>
<dbReference type="GO" id="GO:0005739">
    <property type="term" value="C:mitochondrion"/>
    <property type="evidence" value="ECO:0007669"/>
    <property type="project" value="TreeGrafter"/>
</dbReference>
<accession>A0A7R9Q2Z2</accession>
<dbReference type="GO" id="GO:0006457">
    <property type="term" value="P:protein folding"/>
    <property type="evidence" value="ECO:0007669"/>
    <property type="project" value="InterPro"/>
</dbReference>
<keyword evidence="1" id="KW-0479">Metal-binding</keyword>
<dbReference type="GO" id="GO:0043066">
    <property type="term" value="P:negative regulation of apoptotic process"/>
    <property type="evidence" value="ECO:0007669"/>
    <property type="project" value="TreeGrafter"/>
</dbReference>
<evidence type="ECO:0000256" key="3">
    <source>
        <dbReference type="ARBA" id="ARBA00022771"/>
    </source>
</evidence>
<feature type="domain" description="CR-type" evidence="7">
    <location>
        <begin position="28"/>
        <end position="78"/>
    </location>
</feature>
<dbReference type="Pfam" id="PF00684">
    <property type="entry name" value="DnaJ_CXXCXGXG"/>
    <property type="match status" value="1"/>
</dbReference>
<dbReference type="AlphaFoldDB" id="A0A7R9Q2Z2"/>
<evidence type="ECO:0000259" key="7">
    <source>
        <dbReference type="Pfam" id="PF00684"/>
    </source>
</evidence>
<dbReference type="SUPFAM" id="SSF57938">
    <property type="entry name" value="DnaJ/Hsp40 cysteine-rich domain"/>
    <property type="match status" value="1"/>
</dbReference>
<reference evidence="9" key="1">
    <citation type="submission" date="2020-11" db="EMBL/GenBank/DDBJ databases">
        <authorList>
            <person name="Tran Van P."/>
        </authorList>
    </citation>
    <scope>NUCLEOTIDE SEQUENCE</scope>
</reference>
<dbReference type="CDD" id="cd10719">
    <property type="entry name" value="DnaJ_zf"/>
    <property type="match status" value="1"/>
</dbReference>
<dbReference type="PANTHER" id="PTHR44145:SF3">
    <property type="entry name" value="DNAJ HOMOLOG SUBFAMILY A MEMBER 3, MITOCHONDRIAL"/>
    <property type="match status" value="1"/>
</dbReference>
<gene>
    <name evidence="9" type="ORF">OSB1V03_LOCUS9923</name>
</gene>
<keyword evidence="4" id="KW-0862">Zinc</keyword>
<organism evidence="9">
    <name type="scientific">Medioppia subpectinata</name>
    <dbReference type="NCBI Taxonomy" id="1979941"/>
    <lineage>
        <taxon>Eukaryota</taxon>
        <taxon>Metazoa</taxon>
        <taxon>Ecdysozoa</taxon>
        <taxon>Arthropoda</taxon>
        <taxon>Chelicerata</taxon>
        <taxon>Arachnida</taxon>
        <taxon>Acari</taxon>
        <taxon>Acariformes</taxon>
        <taxon>Sarcoptiformes</taxon>
        <taxon>Oribatida</taxon>
        <taxon>Brachypylina</taxon>
        <taxon>Oppioidea</taxon>
        <taxon>Oppiidae</taxon>
        <taxon>Medioppia</taxon>
    </lineage>
</organism>
<dbReference type="InterPro" id="IPR036410">
    <property type="entry name" value="HSP_DnaJ_Cys-rich_dom_sf"/>
</dbReference>
<dbReference type="InterPro" id="IPR008971">
    <property type="entry name" value="HSP40/DnaJ_pept-bd"/>
</dbReference>
<feature type="domain" description="Chaperone DnaJ C-terminal" evidence="8">
    <location>
        <begin position="85"/>
        <end position="197"/>
    </location>
</feature>
<dbReference type="Pfam" id="PF01556">
    <property type="entry name" value="DnaJ_C"/>
    <property type="match status" value="1"/>
</dbReference>
<dbReference type="GO" id="GO:0051082">
    <property type="term" value="F:unfolded protein binding"/>
    <property type="evidence" value="ECO:0007669"/>
    <property type="project" value="InterPro"/>
</dbReference>
<dbReference type="Gene3D" id="2.60.260.20">
    <property type="entry name" value="Urease metallochaperone UreE, N-terminal domain"/>
    <property type="match status" value="1"/>
</dbReference>
<evidence type="ECO:0000256" key="1">
    <source>
        <dbReference type="ARBA" id="ARBA00022723"/>
    </source>
</evidence>
<evidence type="ECO:0000256" key="2">
    <source>
        <dbReference type="ARBA" id="ARBA00022737"/>
    </source>
</evidence>
<dbReference type="Proteomes" id="UP000759131">
    <property type="component" value="Unassembled WGS sequence"/>
</dbReference>
<dbReference type="GO" id="GO:0031072">
    <property type="term" value="F:heat shock protein binding"/>
    <property type="evidence" value="ECO:0007669"/>
    <property type="project" value="InterPro"/>
</dbReference>
<name>A0A7R9Q2Z2_9ACAR</name>
<protein>
    <submittedName>
        <fullName evidence="9">Uncharacterized protein</fullName>
    </submittedName>
</protein>
<dbReference type="EMBL" id="CAJPIZ010006935">
    <property type="protein sequence ID" value="CAG2109937.1"/>
    <property type="molecule type" value="Genomic_DNA"/>
</dbReference>
<evidence type="ECO:0000256" key="4">
    <source>
        <dbReference type="ARBA" id="ARBA00022833"/>
    </source>
</evidence>
<dbReference type="InterPro" id="IPR001305">
    <property type="entry name" value="HSP_DnaJ_Cys-rich_dom"/>
</dbReference>
<evidence type="ECO:0000313" key="9">
    <source>
        <dbReference type="EMBL" id="CAD7629507.1"/>
    </source>
</evidence>
<dbReference type="InterPro" id="IPR002939">
    <property type="entry name" value="DnaJ_C"/>
</dbReference>
<dbReference type="GO" id="GO:0007005">
    <property type="term" value="P:mitochondrion organization"/>
    <property type="evidence" value="ECO:0007669"/>
    <property type="project" value="TreeGrafter"/>
</dbReference>
<keyword evidence="10" id="KW-1185">Reference proteome</keyword>
<keyword evidence="5" id="KW-0143">Chaperone</keyword>
<dbReference type="InterPro" id="IPR051938">
    <property type="entry name" value="Apopto_cytoskel_mod"/>
</dbReference>
<evidence type="ECO:0000313" key="10">
    <source>
        <dbReference type="Proteomes" id="UP000759131"/>
    </source>
</evidence>
<dbReference type="Gene3D" id="2.10.230.10">
    <property type="entry name" value="Heat shock protein DnaJ, cysteine-rich domain"/>
    <property type="match status" value="1"/>
</dbReference>
<keyword evidence="3" id="KW-0863">Zinc-finger</keyword>
<dbReference type="OrthoDB" id="10256793at2759"/>
<dbReference type="PANTHER" id="PTHR44145">
    <property type="entry name" value="DNAJ HOMOLOG SUBFAMILY A MEMBER 3, MITOCHONDRIAL"/>
    <property type="match status" value="1"/>
</dbReference>
<evidence type="ECO:0000256" key="6">
    <source>
        <dbReference type="SAM" id="MobiDB-lite"/>
    </source>
</evidence>
<dbReference type="FunFam" id="2.60.260.20:FF:000005">
    <property type="entry name" value="Chaperone protein dnaJ 1, mitochondrial"/>
    <property type="match status" value="1"/>
</dbReference>
<evidence type="ECO:0000256" key="5">
    <source>
        <dbReference type="ARBA" id="ARBA00023186"/>
    </source>
</evidence>
<evidence type="ECO:0000259" key="8">
    <source>
        <dbReference type="Pfam" id="PF01556"/>
    </source>
</evidence>
<proteinExistence type="predicted"/>